<dbReference type="OrthoDB" id="10523854at2759"/>
<feature type="compositionally biased region" description="Low complexity" evidence="1">
    <location>
        <begin position="614"/>
        <end position="625"/>
    </location>
</feature>
<feature type="region of interest" description="Disordered" evidence="1">
    <location>
        <begin position="1062"/>
        <end position="1090"/>
    </location>
</feature>
<evidence type="ECO:0000313" key="3">
    <source>
        <dbReference type="Proteomes" id="UP000217790"/>
    </source>
</evidence>
<evidence type="ECO:0000313" key="2">
    <source>
        <dbReference type="EMBL" id="PBK88463.1"/>
    </source>
</evidence>
<keyword evidence="3" id="KW-1185">Reference proteome</keyword>
<feature type="region of interest" description="Disordered" evidence="1">
    <location>
        <begin position="779"/>
        <end position="825"/>
    </location>
</feature>
<organism evidence="2 3">
    <name type="scientific">Armillaria gallica</name>
    <name type="common">Bulbous honey fungus</name>
    <name type="synonym">Armillaria bulbosa</name>
    <dbReference type="NCBI Taxonomy" id="47427"/>
    <lineage>
        <taxon>Eukaryota</taxon>
        <taxon>Fungi</taxon>
        <taxon>Dikarya</taxon>
        <taxon>Basidiomycota</taxon>
        <taxon>Agaricomycotina</taxon>
        <taxon>Agaricomycetes</taxon>
        <taxon>Agaricomycetidae</taxon>
        <taxon>Agaricales</taxon>
        <taxon>Marasmiineae</taxon>
        <taxon>Physalacriaceae</taxon>
        <taxon>Armillaria</taxon>
    </lineage>
</organism>
<sequence>MSWSKSSFSPDPGVKYRSCRACEFHNGMTRRQELFAPPPWEKHTCHSLNGLSLRHTIHTRKKRPQYSEEEYTTLQTKLRPFDGPFPYGTYDEDEEFAVNMRNTICTSMPSCELMGFPALVSRKRVALRILKNTLNVNLGPSHAVRITRDQYEKTFRYEFELLERLLRQTWAVHISNGDLGVRIDSSIFSQLQAALRRRKQQASRSLVIHEIDLDCPTWGQDISLFMTENDFELYSLCYRASIEYFLSDMDNHHDWETGKPWPTYEELRQHGSKLTHSMRTIADRSEQLKPAAMRHCLRSEPSQSSLLLQSTPNISVKPHSTGNCTDGLTNVSVKASTTSTEQPQSQLKHKLASVPKLDETFNCHNSSNKSGVSSSQVCTEQTEDSQSATSVKTAPILSSTYLRPAVHPIGSSGCDLTTTAAIETNPEVAHCDSRLCKELQGDSYSVNTCDMPTKSQSPIGLTNGSLDVSLTTLRLPLGLKVPSAAGFELLKGEGNQHTLPEGIATRTHTEATMENHTVLKTSKPTARGQMMTFSKESPVSLAPHSTSHQSKTPCQNVASDLNWGVCGTSTKKENNTTMKGLTCADQTMKPISITNSTGDSGVVSILGRTESRRQPQSQQNRRSTSVPEIDSDLYCRNNSDKQILRTEDNQFIDLDKSNLTPSLMHIHRDSQLHTELQGDCHSAKLYSMNTAHLPMKSQPTTGSSYESLNTPVASSMNNFVSRKAFTSEPLHSFCPSKEGTNTLTVEATGKETSLNFQDADDTMTGNGNQYILRKAVATRTQQSETDATMERNHTELKTSMPAGRIADPVERKPTASRAREQKTLSRKMRRALERKQKMDHPQELILPVAAITEQESKQLLAERLQSAVFNIVPSKHKLLGKPEYNQSNQNIQLHTSSNDVPWSISITPIIVSQVLPTANTRTSLLVCSTEHILDPGLNLQHAVKIGIILDINSGKDPGILNQSQNLDTVSRANEPVVVSIRRGRAHHQYHSLFGKTMSASAIVDLPYAKLPPSTLASHEQQCDAPVCRNNFEFTIKIVPEHSSADSLSPPGQVPNPDCKLTMDSSSSDETGCNGIPEGYEPCPPYVKGVG</sequence>
<feature type="compositionally biased region" description="Basic and acidic residues" evidence="1">
    <location>
        <begin position="807"/>
        <end position="823"/>
    </location>
</feature>
<dbReference type="Proteomes" id="UP000217790">
    <property type="component" value="Unassembled WGS sequence"/>
</dbReference>
<dbReference type="InParanoid" id="A0A2H3DJN0"/>
<dbReference type="AlphaFoldDB" id="A0A2H3DJN0"/>
<reference evidence="3" key="1">
    <citation type="journal article" date="2017" name="Nat. Ecol. Evol.">
        <title>Genome expansion and lineage-specific genetic innovations in the forest pathogenic fungi Armillaria.</title>
        <authorList>
            <person name="Sipos G."/>
            <person name="Prasanna A.N."/>
            <person name="Walter M.C."/>
            <person name="O'Connor E."/>
            <person name="Balint B."/>
            <person name="Krizsan K."/>
            <person name="Kiss B."/>
            <person name="Hess J."/>
            <person name="Varga T."/>
            <person name="Slot J."/>
            <person name="Riley R."/>
            <person name="Boka B."/>
            <person name="Rigling D."/>
            <person name="Barry K."/>
            <person name="Lee J."/>
            <person name="Mihaltcheva S."/>
            <person name="LaButti K."/>
            <person name="Lipzen A."/>
            <person name="Waldron R."/>
            <person name="Moloney N.M."/>
            <person name="Sperisen C."/>
            <person name="Kredics L."/>
            <person name="Vagvoelgyi C."/>
            <person name="Patrignani A."/>
            <person name="Fitzpatrick D."/>
            <person name="Nagy I."/>
            <person name="Doyle S."/>
            <person name="Anderson J.B."/>
            <person name="Grigoriev I.V."/>
            <person name="Gueldener U."/>
            <person name="Muensterkoetter M."/>
            <person name="Nagy L.G."/>
        </authorList>
    </citation>
    <scope>NUCLEOTIDE SEQUENCE [LARGE SCALE GENOMIC DNA]</scope>
    <source>
        <strain evidence="3">Ar21-2</strain>
    </source>
</reference>
<proteinExistence type="predicted"/>
<gene>
    <name evidence="2" type="ORF">ARMGADRAFT_1115698</name>
</gene>
<accession>A0A2H3DJN0</accession>
<evidence type="ECO:0000256" key="1">
    <source>
        <dbReference type="SAM" id="MobiDB-lite"/>
    </source>
</evidence>
<feature type="region of interest" description="Disordered" evidence="1">
    <location>
        <begin position="608"/>
        <end position="632"/>
    </location>
</feature>
<name>A0A2H3DJN0_ARMGA</name>
<protein>
    <submittedName>
        <fullName evidence="2">Uncharacterized protein</fullName>
    </submittedName>
</protein>
<dbReference type="EMBL" id="KZ293672">
    <property type="protein sequence ID" value="PBK88463.1"/>
    <property type="molecule type" value="Genomic_DNA"/>
</dbReference>